<protein>
    <submittedName>
        <fullName evidence="1">Uncharacterized protein</fullName>
    </submittedName>
</protein>
<evidence type="ECO:0000313" key="2">
    <source>
        <dbReference type="Proteomes" id="UP001175228"/>
    </source>
</evidence>
<dbReference type="GO" id="GO:0016705">
    <property type="term" value="F:oxidoreductase activity, acting on paired donors, with incorporation or reduction of molecular oxygen"/>
    <property type="evidence" value="ECO:0007669"/>
    <property type="project" value="InterPro"/>
</dbReference>
<dbReference type="Gene3D" id="1.10.630.10">
    <property type="entry name" value="Cytochrome P450"/>
    <property type="match status" value="1"/>
</dbReference>
<evidence type="ECO:0000313" key="1">
    <source>
        <dbReference type="EMBL" id="KAK0478004.1"/>
    </source>
</evidence>
<accession>A0AA39UD91</accession>
<dbReference type="EMBL" id="JAUEPU010000104">
    <property type="protein sequence ID" value="KAK0478004.1"/>
    <property type="molecule type" value="Genomic_DNA"/>
</dbReference>
<gene>
    <name evidence="1" type="ORF">EDD18DRAFT_1114482</name>
</gene>
<keyword evidence="2" id="KW-1185">Reference proteome</keyword>
<dbReference type="GO" id="GO:0020037">
    <property type="term" value="F:heme binding"/>
    <property type="evidence" value="ECO:0007669"/>
    <property type="project" value="InterPro"/>
</dbReference>
<name>A0AA39UD91_9AGAR</name>
<proteinExistence type="predicted"/>
<dbReference type="GO" id="GO:0004497">
    <property type="term" value="F:monooxygenase activity"/>
    <property type="evidence" value="ECO:0007669"/>
    <property type="project" value="InterPro"/>
</dbReference>
<organism evidence="1 2">
    <name type="scientific">Armillaria luteobubalina</name>
    <dbReference type="NCBI Taxonomy" id="153913"/>
    <lineage>
        <taxon>Eukaryota</taxon>
        <taxon>Fungi</taxon>
        <taxon>Dikarya</taxon>
        <taxon>Basidiomycota</taxon>
        <taxon>Agaricomycotina</taxon>
        <taxon>Agaricomycetes</taxon>
        <taxon>Agaricomycetidae</taxon>
        <taxon>Agaricales</taxon>
        <taxon>Marasmiineae</taxon>
        <taxon>Physalacriaceae</taxon>
        <taxon>Armillaria</taxon>
    </lineage>
</organism>
<dbReference type="Proteomes" id="UP001175228">
    <property type="component" value="Unassembled WGS sequence"/>
</dbReference>
<dbReference type="InterPro" id="IPR036396">
    <property type="entry name" value="Cyt_P450_sf"/>
</dbReference>
<sequence length="201" mass="22128">MCEVSKQMVEKQVFGACITTFGPAIPLRNSPNYWLTGTHGTITQQYIAAALDTTLCEETTIVKSKAPGALTWDDYDSMAWLNTVIKVGYRSIIFWDEVLQYHPSASGFFHEASQDNVLPLVEPIITSDGKSCSEIPISKGQVISASVYTYNQRVQSDSFPLFGETMPPNGILAGFLRIVGINGNLLASMQICKIMSLSQKY</sequence>
<reference evidence="1" key="1">
    <citation type="submission" date="2023-06" db="EMBL/GenBank/DDBJ databases">
        <authorList>
            <consortium name="Lawrence Berkeley National Laboratory"/>
            <person name="Ahrendt S."/>
            <person name="Sahu N."/>
            <person name="Indic B."/>
            <person name="Wong-Bajracharya J."/>
            <person name="Merenyi Z."/>
            <person name="Ke H.-M."/>
            <person name="Monk M."/>
            <person name="Kocsube S."/>
            <person name="Drula E."/>
            <person name="Lipzen A."/>
            <person name="Balint B."/>
            <person name="Henrissat B."/>
            <person name="Andreopoulos B."/>
            <person name="Martin F.M."/>
            <person name="Harder C.B."/>
            <person name="Rigling D."/>
            <person name="Ford K.L."/>
            <person name="Foster G.D."/>
            <person name="Pangilinan J."/>
            <person name="Papanicolaou A."/>
            <person name="Barry K."/>
            <person name="LaButti K."/>
            <person name="Viragh M."/>
            <person name="Koriabine M."/>
            <person name="Yan M."/>
            <person name="Riley R."/>
            <person name="Champramary S."/>
            <person name="Plett K.L."/>
            <person name="Tsai I.J."/>
            <person name="Slot J."/>
            <person name="Sipos G."/>
            <person name="Plett J."/>
            <person name="Nagy L.G."/>
            <person name="Grigoriev I.V."/>
        </authorList>
    </citation>
    <scope>NUCLEOTIDE SEQUENCE</scope>
    <source>
        <strain evidence="1">HWK02</strain>
    </source>
</reference>
<dbReference type="GO" id="GO:0005506">
    <property type="term" value="F:iron ion binding"/>
    <property type="evidence" value="ECO:0007669"/>
    <property type="project" value="InterPro"/>
</dbReference>
<dbReference type="AlphaFoldDB" id="A0AA39UD91"/>
<comment type="caution">
    <text evidence="1">The sequence shown here is derived from an EMBL/GenBank/DDBJ whole genome shotgun (WGS) entry which is preliminary data.</text>
</comment>